<keyword evidence="3" id="KW-1185">Reference proteome</keyword>
<feature type="region of interest" description="Disordered" evidence="1">
    <location>
        <begin position="137"/>
        <end position="160"/>
    </location>
</feature>
<reference evidence="3" key="1">
    <citation type="journal article" date="2018" name="Nat. Microbiol.">
        <title>Leveraging single-cell genomics to expand the fungal tree of life.</title>
        <authorList>
            <person name="Ahrendt S.R."/>
            <person name="Quandt C.A."/>
            <person name="Ciobanu D."/>
            <person name="Clum A."/>
            <person name="Salamov A."/>
            <person name="Andreopoulos B."/>
            <person name="Cheng J.F."/>
            <person name="Woyke T."/>
            <person name="Pelin A."/>
            <person name="Henrissat B."/>
            <person name="Reynolds N.K."/>
            <person name="Benny G.L."/>
            <person name="Smith M.E."/>
            <person name="James T.Y."/>
            <person name="Grigoriev I.V."/>
        </authorList>
    </citation>
    <scope>NUCLEOTIDE SEQUENCE [LARGE SCALE GENOMIC DNA]</scope>
</reference>
<evidence type="ECO:0000313" key="3">
    <source>
        <dbReference type="Proteomes" id="UP000267251"/>
    </source>
</evidence>
<dbReference type="AlphaFoldDB" id="A0A4P9XY98"/>
<feature type="non-terminal residue" evidence="2">
    <location>
        <position position="1"/>
    </location>
</feature>
<gene>
    <name evidence="2" type="ORF">BJ684DRAFT_18025</name>
</gene>
<feature type="region of interest" description="Disordered" evidence="1">
    <location>
        <begin position="1"/>
        <end position="54"/>
    </location>
</feature>
<dbReference type="EMBL" id="KZ988961">
    <property type="protein sequence ID" value="RKP11378.1"/>
    <property type="molecule type" value="Genomic_DNA"/>
</dbReference>
<name>A0A4P9XY98_9FUNG</name>
<proteinExistence type="predicted"/>
<accession>A0A4P9XY98</accession>
<evidence type="ECO:0000313" key="2">
    <source>
        <dbReference type="EMBL" id="RKP11378.1"/>
    </source>
</evidence>
<feature type="compositionally biased region" description="Gly residues" evidence="1">
    <location>
        <begin position="8"/>
        <end position="23"/>
    </location>
</feature>
<protein>
    <submittedName>
        <fullName evidence="2">Uncharacterized protein</fullName>
    </submittedName>
</protein>
<sequence length="257" mass="27525">YHRSFGSWGVGCGGESEEGGGNGGEEKKGERVEKKREGGGEGGGGGGGGGGKMGMVRQRAGDERMVWEKERDVGGAWLLGVQWPGDVLLRGQYGIGPATPPCSLRPSPHLPNEEARRKHLLKPMIPHPVLVPNGIPSHTNTPPNPPTFNPTSAQSQQHAPYSTATVLLSNEIGNQAVDSNQEFCEPMYEANCAVIAPLTGPIKPKKIAYTIKDVCGLFPLDAAITLKDRVTSWVRSPSKTCCSSVIRMSFPWRALVF</sequence>
<organism evidence="2 3">
    <name type="scientific">Piptocephalis cylindrospora</name>
    <dbReference type="NCBI Taxonomy" id="1907219"/>
    <lineage>
        <taxon>Eukaryota</taxon>
        <taxon>Fungi</taxon>
        <taxon>Fungi incertae sedis</taxon>
        <taxon>Zoopagomycota</taxon>
        <taxon>Zoopagomycotina</taxon>
        <taxon>Zoopagomycetes</taxon>
        <taxon>Zoopagales</taxon>
        <taxon>Piptocephalidaceae</taxon>
        <taxon>Piptocephalis</taxon>
    </lineage>
</organism>
<feature type="compositionally biased region" description="Gly residues" evidence="1">
    <location>
        <begin position="40"/>
        <end position="53"/>
    </location>
</feature>
<dbReference type="Proteomes" id="UP000267251">
    <property type="component" value="Unassembled WGS sequence"/>
</dbReference>
<feature type="compositionally biased region" description="Basic and acidic residues" evidence="1">
    <location>
        <begin position="24"/>
        <end position="39"/>
    </location>
</feature>
<evidence type="ECO:0000256" key="1">
    <source>
        <dbReference type="SAM" id="MobiDB-lite"/>
    </source>
</evidence>